<dbReference type="EMBL" id="CP003537">
    <property type="protein sequence ID" value="AGH94373.1"/>
    <property type="molecule type" value="Genomic_DNA"/>
</dbReference>
<name>M4V5B0_9BACT</name>
<sequence length="277" mass="31204">MNDLMTDAGWIKANSLIKEKYGKSLSYRAIKLISAQDAENKTGFYSIGDDLVIPLKLKDYNLGDIIVSRGSVLDQQQKSEITDLVKFLIEPKLYNMQLKKQEENIVKAKSHTLSLVDDGDEIIALYSSEKSTRKTLSQVILLKSHTELNRNKVALKIHEMTERNLFVHLDDIAASLASKEDFSSLTDITIYIDDIERLSGKTLELLHAYMDTAAGDGPLILVGSNLTMEAIGQKNWSEGLKKDLMGFYFDIDRVPLSQQTSEEILELLFFDLDSTMT</sequence>
<accession>M4V5B0</accession>
<dbReference type="RefSeq" id="WP_015468863.1">
    <property type="nucleotide sequence ID" value="NC_020813.1"/>
</dbReference>
<proteinExistence type="predicted"/>
<dbReference type="HOGENOM" id="CLU_978823_0_0_7"/>
<reference evidence="1 2" key="1">
    <citation type="journal article" date="2013" name="ISME J.">
        <title>By their genes ye shall know them: genomic signatures of predatory bacteria.</title>
        <authorList>
            <person name="Pasternak Z."/>
            <person name="Pietrokovski S."/>
            <person name="Rotem O."/>
            <person name="Gophna U."/>
            <person name="Lurie-Weinberger M.N."/>
            <person name="Jurkevitch E."/>
        </authorList>
    </citation>
    <scope>NUCLEOTIDE SEQUENCE [LARGE SCALE GENOMIC DNA]</scope>
    <source>
        <strain evidence="1 2">JSS</strain>
    </source>
</reference>
<keyword evidence="2" id="KW-1185">Reference proteome</keyword>
<dbReference type="Proteomes" id="UP000012040">
    <property type="component" value="Chromosome"/>
</dbReference>
<dbReference type="AlphaFoldDB" id="M4V5B0"/>
<gene>
    <name evidence="1" type="ORF">A11Q_153</name>
</gene>
<protein>
    <submittedName>
        <fullName evidence="1">Uncharacterized protein</fullName>
    </submittedName>
</protein>
<dbReference type="PATRIC" id="fig|1184267.3.peg.156"/>
<evidence type="ECO:0000313" key="2">
    <source>
        <dbReference type="Proteomes" id="UP000012040"/>
    </source>
</evidence>
<evidence type="ECO:0000313" key="1">
    <source>
        <dbReference type="EMBL" id="AGH94373.1"/>
    </source>
</evidence>
<dbReference type="KEGG" id="bex:A11Q_153"/>
<dbReference type="eggNOG" id="ENOG503198Z">
    <property type="taxonomic scope" value="Bacteria"/>
</dbReference>
<dbReference type="STRING" id="1184267.A11Q_153"/>
<organism evidence="1 2">
    <name type="scientific">Pseudobdellovibrio exovorus JSS</name>
    <dbReference type="NCBI Taxonomy" id="1184267"/>
    <lineage>
        <taxon>Bacteria</taxon>
        <taxon>Pseudomonadati</taxon>
        <taxon>Bdellovibrionota</taxon>
        <taxon>Bdellovibrionia</taxon>
        <taxon>Bdellovibrionales</taxon>
        <taxon>Pseudobdellovibrionaceae</taxon>
        <taxon>Pseudobdellovibrio</taxon>
    </lineage>
</organism>